<proteinExistence type="predicted"/>
<protein>
    <recommendedName>
        <fullName evidence="3">Ricin B lectin domain-containing protein</fullName>
    </recommendedName>
</protein>
<gene>
    <name evidence="4" type="ORF">EFD62_01270</name>
</gene>
<evidence type="ECO:0000313" key="4">
    <source>
        <dbReference type="EMBL" id="RXE60591.1"/>
    </source>
</evidence>
<organism evidence="4 5">
    <name type="scientific">Acetivibrio mesophilus</name>
    <dbReference type="NCBI Taxonomy" id="2487273"/>
    <lineage>
        <taxon>Bacteria</taxon>
        <taxon>Bacillati</taxon>
        <taxon>Bacillota</taxon>
        <taxon>Clostridia</taxon>
        <taxon>Eubacteriales</taxon>
        <taxon>Oscillospiraceae</taxon>
        <taxon>Acetivibrio</taxon>
    </lineage>
</organism>
<dbReference type="InterPro" id="IPR035992">
    <property type="entry name" value="Ricin_B-like_lectins"/>
</dbReference>
<dbReference type="Pfam" id="PF14200">
    <property type="entry name" value="RicinB_lectin_2"/>
    <property type="match status" value="1"/>
</dbReference>
<dbReference type="SMART" id="SM00458">
    <property type="entry name" value="RICIN"/>
    <property type="match status" value="1"/>
</dbReference>
<dbReference type="EMBL" id="RLII01000001">
    <property type="protein sequence ID" value="RXE60591.1"/>
    <property type="molecule type" value="Genomic_DNA"/>
</dbReference>
<name>A0A4Q0I835_9FIRM</name>
<feature type="domain" description="Ricin B lectin" evidence="3">
    <location>
        <begin position="796"/>
        <end position="930"/>
    </location>
</feature>
<feature type="signal peptide" evidence="2">
    <location>
        <begin position="1"/>
        <end position="23"/>
    </location>
</feature>
<keyword evidence="5" id="KW-1185">Reference proteome</keyword>
<keyword evidence="2" id="KW-0732">Signal</keyword>
<dbReference type="RefSeq" id="WP_069194655.1">
    <property type="nucleotide sequence ID" value="NZ_RLII01000001.1"/>
</dbReference>
<dbReference type="Gene3D" id="2.80.10.50">
    <property type="match status" value="1"/>
</dbReference>
<evidence type="ECO:0000256" key="1">
    <source>
        <dbReference type="SAM" id="MobiDB-lite"/>
    </source>
</evidence>
<feature type="region of interest" description="Disordered" evidence="1">
    <location>
        <begin position="610"/>
        <end position="629"/>
    </location>
</feature>
<dbReference type="InterPro" id="IPR000772">
    <property type="entry name" value="Ricin_B_lectin"/>
</dbReference>
<feature type="chain" id="PRO_5020290454" description="Ricin B lectin domain-containing protein" evidence="2">
    <location>
        <begin position="24"/>
        <end position="933"/>
    </location>
</feature>
<dbReference type="AlphaFoldDB" id="A0A4Q0I835"/>
<evidence type="ECO:0000256" key="2">
    <source>
        <dbReference type="SAM" id="SignalP"/>
    </source>
</evidence>
<accession>A0A4Q0I835</accession>
<comment type="caution">
    <text evidence="4">The sequence shown here is derived from an EMBL/GenBank/DDBJ whole genome shotgun (WGS) entry which is preliminary data.</text>
</comment>
<evidence type="ECO:0000259" key="3">
    <source>
        <dbReference type="SMART" id="SM00458"/>
    </source>
</evidence>
<evidence type="ECO:0000313" key="5">
    <source>
        <dbReference type="Proteomes" id="UP000289166"/>
    </source>
</evidence>
<dbReference type="CDD" id="cd00161">
    <property type="entry name" value="beta-trefoil_Ricin-like"/>
    <property type="match status" value="1"/>
</dbReference>
<dbReference type="SUPFAM" id="SSF50370">
    <property type="entry name" value="Ricin B-like lectins"/>
    <property type="match status" value="1"/>
</dbReference>
<dbReference type="Proteomes" id="UP000289166">
    <property type="component" value="Unassembled WGS sequence"/>
</dbReference>
<dbReference type="OrthoDB" id="1864213at2"/>
<reference evidence="5" key="1">
    <citation type="submission" date="2018-11" db="EMBL/GenBank/DDBJ databases">
        <title>Genome sequencing of a novel mesophilic and cellulolytic organism within the genus Hungateiclostridium.</title>
        <authorList>
            <person name="Rettenmaier R."/>
            <person name="Liebl W."/>
            <person name="Zverlov V."/>
        </authorList>
    </citation>
    <scope>NUCLEOTIDE SEQUENCE [LARGE SCALE GENOMIC DNA]</scope>
    <source>
        <strain evidence="5">N2K1</strain>
    </source>
</reference>
<sequence>MKARLLTLLTALCIMLSLLPVSAEEAPVITIITQPASLTEVTQGEVSGKLFETASASVKDPTPVITITKQPEKITTVYQKLEKAELTVEANLSNNGFLKYQWYSNTTNSNIGGTPVTAASRSSFTTPRYMEVGTYYYYCVITSSDAEPVRSEVATVIVEPEPADIKIIRQPEETVSLIKGNTDWTLWVIAYASSNAELTYQWYSNTVCDSNSGTPILGATKEKFMIPADLDGGTYYYYCELSAPGAEPVYTDVTTVNVKVKESRNAPPAPTLESKTSDSITLVYNNLDIEFSMDGKNWGGPIFRGLTPYTTYTIYARYKDTYTHYASPASEPLMVRTSKRAVDKGEQTAPSAPELLSKTGRSVTLKPIEGAEYRRDGEVWQDSNTFYNLSFSTTYKFYARMKQTDELKASPESSPLKVITEVSGGFPFVPSNKNMTNGIIKSGWAYIYTRDYGSIAPSNGGVVSPTRSFPLYYFEHLGDNKYYIHTANGGYLSYLGPLKSNATIIISDKPCEWKIYGQNAGGYIEYNFNVASDTTYYLKLWGGDGEETTDSNVALVKDKANRFQRDGAQLTIRTQVADEDIPQWWKEYKKGKTEPTYDVVEIITYEAANSKKPTDGQGTSEGISSGEIVPVTANPSQTRFVMNGKPVSVTAAYNIKNTNYLQLRAIASMLNGTAAQFDVGWDGQYAVIEPGRPYSGTVTATRLQSTTNVRSSDTKFKMNGEVFSFSDARLIDGDTNYIQLREFAQKLSGTASQFNVYWDSDAGQAVIQPGLTYTGWPQIIETSDDTDSSSEESEKEVYYIKASKNKNFVIDVSDASEDDGAKLNLHTKTGNDNQKFRLIKMDGDVYVIQCVHSGKWWTSSGKKGAVLNQSVSVTDGSSITFRIIKQANGTYRIIDSAGLYVGVSDAKMENGANIILWTEASDESQTFILERIE</sequence>